<accession>A0A8H7RU32</accession>
<dbReference type="PROSITE" id="PS50056">
    <property type="entry name" value="TYR_PHOSPHATASE_2"/>
    <property type="match status" value="1"/>
</dbReference>
<dbReference type="GO" id="GO:0004721">
    <property type="term" value="F:phosphoprotein phosphatase activity"/>
    <property type="evidence" value="ECO:0007669"/>
    <property type="project" value="UniProtKB-KW"/>
</dbReference>
<evidence type="ECO:0008006" key="8">
    <source>
        <dbReference type="Google" id="ProtNLM"/>
    </source>
</evidence>
<dbReference type="PANTHER" id="PTHR46274:SF6">
    <property type="entry name" value="TYR_PHOSPHATASE_2 DOMAIN-CONTAINING PROTEIN"/>
    <property type="match status" value="1"/>
</dbReference>
<evidence type="ECO:0000256" key="2">
    <source>
        <dbReference type="ARBA" id="ARBA00022912"/>
    </source>
</evidence>
<dbReference type="InterPro" id="IPR016130">
    <property type="entry name" value="Tyr_Pase_AS"/>
</dbReference>
<feature type="region of interest" description="Disordered" evidence="3">
    <location>
        <begin position="1"/>
        <end position="23"/>
    </location>
</feature>
<dbReference type="OrthoDB" id="273181at2759"/>
<dbReference type="InterPro" id="IPR020422">
    <property type="entry name" value="TYR_PHOSPHATASE_DUAL_dom"/>
</dbReference>
<dbReference type="SMART" id="SM00195">
    <property type="entry name" value="DSPc"/>
    <property type="match status" value="1"/>
</dbReference>
<comment type="caution">
    <text evidence="6">The sequence shown here is derived from an EMBL/GenBank/DDBJ whole genome shotgun (WGS) entry which is preliminary data.</text>
</comment>
<feature type="non-terminal residue" evidence="6">
    <location>
        <position position="253"/>
    </location>
</feature>
<gene>
    <name evidence="6" type="ORF">INT45_005405</name>
</gene>
<evidence type="ECO:0000313" key="7">
    <source>
        <dbReference type="Proteomes" id="UP000646827"/>
    </source>
</evidence>
<dbReference type="InterPro" id="IPR000387">
    <property type="entry name" value="Tyr_Pase_dom"/>
</dbReference>
<dbReference type="SUPFAM" id="SSF52799">
    <property type="entry name" value="(Phosphotyrosine protein) phosphatases II"/>
    <property type="match status" value="1"/>
</dbReference>
<dbReference type="Proteomes" id="UP000646827">
    <property type="component" value="Unassembled WGS sequence"/>
</dbReference>
<name>A0A8H7RU32_9FUNG</name>
<dbReference type="InterPro" id="IPR029021">
    <property type="entry name" value="Prot-tyrosine_phosphatase-like"/>
</dbReference>
<evidence type="ECO:0000256" key="1">
    <source>
        <dbReference type="ARBA" id="ARBA00022801"/>
    </source>
</evidence>
<feature type="domain" description="Tyrosine-protein phosphatase" evidence="4">
    <location>
        <begin position="91"/>
        <end position="238"/>
    </location>
</feature>
<keyword evidence="1" id="KW-0378">Hydrolase</keyword>
<dbReference type="Gene3D" id="3.90.190.10">
    <property type="entry name" value="Protein tyrosine phosphatase superfamily"/>
    <property type="match status" value="1"/>
</dbReference>
<dbReference type="EMBL" id="JAEPRB010000318">
    <property type="protein sequence ID" value="KAG2217196.1"/>
    <property type="molecule type" value="Genomic_DNA"/>
</dbReference>
<dbReference type="FunFam" id="3.90.190.10:FF:000157">
    <property type="entry name" value="Protein-tyrosine phosphatase"/>
    <property type="match status" value="1"/>
</dbReference>
<evidence type="ECO:0000259" key="5">
    <source>
        <dbReference type="PROSITE" id="PS50056"/>
    </source>
</evidence>
<organism evidence="6 7">
    <name type="scientific">Circinella minor</name>
    <dbReference type="NCBI Taxonomy" id="1195481"/>
    <lineage>
        <taxon>Eukaryota</taxon>
        <taxon>Fungi</taxon>
        <taxon>Fungi incertae sedis</taxon>
        <taxon>Mucoromycota</taxon>
        <taxon>Mucoromycotina</taxon>
        <taxon>Mucoromycetes</taxon>
        <taxon>Mucorales</taxon>
        <taxon>Lichtheimiaceae</taxon>
        <taxon>Circinella</taxon>
    </lineage>
</organism>
<protein>
    <recommendedName>
        <fullName evidence="8">Protein-tyrosine-phosphatase</fullName>
    </recommendedName>
</protein>
<evidence type="ECO:0000313" key="6">
    <source>
        <dbReference type="EMBL" id="KAG2217196.1"/>
    </source>
</evidence>
<dbReference type="PROSITE" id="PS00383">
    <property type="entry name" value="TYR_PHOSPHATASE_1"/>
    <property type="match status" value="1"/>
</dbReference>
<keyword evidence="7" id="KW-1185">Reference proteome</keyword>
<evidence type="ECO:0000259" key="4">
    <source>
        <dbReference type="PROSITE" id="PS50054"/>
    </source>
</evidence>
<dbReference type="InterPro" id="IPR000340">
    <property type="entry name" value="Dual-sp_phosphatase_cat-dom"/>
</dbReference>
<evidence type="ECO:0000256" key="3">
    <source>
        <dbReference type="SAM" id="MobiDB-lite"/>
    </source>
</evidence>
<dbReference type="Pfam" id="PF00782">
    <property type="entry name" value="DSPc"/>
    <property type="match status" value="1"/>
</dbReference>
<proteinExistence type="predicted"/>
<dbReference type="PANTHER" id="PTHR46274">
    <property type="entry name" value="PHOSPHATIDYLINOSITOL PHOSPHATASE"/>
    <property type="match status" value="1"/>
</dbReference>
<sequence length="253" mass="28934">FSMSLHTVDTCDDVEERPPCTQQESSLGISKALKTAPGYHPATKRKNSLRDDTFREASESDNLFVWARFYISLYFNKIAIGMFGCVTGWEWYTRIDRYVFLGALPTPTHIKQLHSKERVCAVVNLCAEFPGYKNLYDELGIKQTLLPTSDFTIPNLDYIEQGVEDILDTIEQHKEGTVYLHCKAGRGRSAVIAICYLLRMYLLRPSEAQDILLRCRPQVDKDLSQTDEVRTYYKNLISQAESGKITRIPCSLE</sequence>
<feature type="domain" description="Tyrosine specific protein phosphatases" evidence="5">
    <location>
        <begin position="164"/>
        <end position="227"/>
    </location>
</feature>
<dbReference type="AlphaFoldDB" id="A0A8H7RU32"/>
<dbReference type="PROSITE" id="PS50054">
    <property type="entry name" value="TYR_PHOSPHATASE_DUAL"/>
    <property type="match status" value="1"/>
</dbReference>
<reference evidence="6 7" key="1">
    <citation type="submission" date="2020-12" db="EMBL/GenBank/DDBJ databases">
        <title>Metabolic potential, ecology and presence of endohyphal bacteria is reflected in genomic diversity of Mucoromycotina.</title>
        <authorList>
            <person name="Muszewska A."/>
            <person name="Okrasinska A."/>
            <person name="Steczkiewicz K."/>
            <person name="Drgas O."/>
            <person name="Orlowska M."/>
            <person name="Perlinska-Lenart U."/>
            <person name="Aleksandrzak-Piekarczyk T."/>
            <person name="Szatraj K."/>
            <person name="Zielenkiewicz U."/>
            <person name="Pilsyk S."/>
            <person name="Malc E."/>
            <person name="Mieczkowski P."/>
            <person name="Kruszewska J.S."/>
            <person name="Biernat P."/>
            <person name="Pawlowska J."/>
        </authorList>
    </citation>
    <scope>NUCLEOTIDE SEQUENCE [LARGE SCALE GENOMIC DNA]</scope>
    <source>
        <strain evidence="6 7">CBS 142.35</strain>
    </source>
</reference>
<keyword evidence="2" id="KW-0904">Protein phosphatase</keyword>